<dbReference type="InterPro" id="IPR038718">
    <property type="entry name" value="SNF2-like_sf"/>
</dbReference>
<accession>A0A9P1ITZ8</accession>
<dbReference type="GO" id="GO:0006974">
    <property type="term" value="P:DNA damage response"/>
    <property type="evidence" value="ECO:0007669"/>
    <property type="project" value="TreeGrafter"/>
</dbReference>
<proteinExistence type="predicted"/>
<dbReference type="AlphaFoldDB" id="A0A9P1ITZ8"/>
<dbReference type="SUPFAM" id="SSF52540">
    <property type="entry name" value="P-loop containing nucleoside triphosphate hydrolases"/>
    <property type="match status" value="1"/>
</dbReference>
<keyword evidence="3" id="KW-1185">Reference proteome</keyword>
<dbReference type="EMBL" id="CANHGI010000005">
    <property type="protein sequence ID" value="CAI5450157.1"/>
    <property type="molecule type" value="Genomic_DNA"/>
</dbReference>
<dbReference type="InterPro" id="IPR000330">
    <property type="entry name" value="SNF2_N"/>
</dbReference>
<dbReference type="SMART" id="SM00487">
    <property type="entry name" value="DEXDc"/>
    <property type="match status" value="1"/>
</dbReference>
<organism evidence="2 3">
    <name type="scientific">Caenorhabditis angaria</name>
    <dbReference type="NCBI Taxonomy" id="860376"/>
    <lineage>
        <taxon>Eukaryota</taxon>
        <taxon>Metazoa</taxon>
        <taxon>Ecdysozoa</taxon>
        <taxon>Nematoda</taxon>
        <taxon>Chromadorea</taxon>
        <taxon>Rhabditida</taxon>
        <taxon>Rhabditina</taxon>
        <taxon>Rhabditomorpha</taxon>
        <taxon>Rhabditoidea</taxon>
        <taxon>Rhabditidae</taxon>
        <taxon>Peloderinae</taxon>
        <taxon>Caenorhabditis</taxon>
    </lineage>
</organism>
<evidence type="ECO:0000313" key="2">
    <source>
        <dbReference type="EMBL" id="CAI5450157.1"/>
    </source>
</evidence>
<dbReference type="GO" id="GO:0005634">
    <property type="term" value="C:nucleus"/>
    <property type="evidence" value="ECO:0007669"/>
    <property type="project" value="TreeGrafter"/>
</dbReference>
<dbReference type="GO" id="GO:0000209">
    <property type="term" value="P:protein polyubiquitination"/>
    <property type="evidence" value="ECO:0007669"/>
    <property type="project" value="TreeGrafter"/>
</dbReference>
<reference evidence="2" key="1">
    <citation type="submission" date="2022-11" db="EMBL/GenBank/DDBJ databases">
        <authorList>
            <person name="Kikuchi T."/>
        </authorList>
    </citation>
    <scope>NUCLEOTIDE SEQUENCE</scope>
    <source>
        <strain evidence="2">PS1010</strain>
    </source>
</reference>
<dbReference type="GO" id="GO:0061630">
    <property type="term" value="F:ubiquitin protein ligase activity"/>
    <property type="evidence" value="ECO:0007669"/>
    <property type="project" value="TreeGrafter"/>
</dbReference>
<dbReference type="InterPro" id="IPR052583">
    <property type="entry name" value="ATP-helicase/E3_Ub-Ligase"/>
</dbReference>
<dbReference type="GO" id="GO:0005524">
    <property type="term" value="F:ATP binding"/>
    <property type="evidence" value="ECO:0007669"/>
    <property type="project" value="InterPro"/>
</dbReference>
<dbReference type="PROSITE" id="PS51192">
    <property type="entry name" value="HELICASE_ATP_BIND_1"/>
    <property type="match status" value="1"/>
</dbReference>
<dbReference type="Gene3D" id="3.40.50.10810">
    <property type="entry name" value="Tandem AAA-ATPase domain"/>
    <property type="match status" value="2"/>
</dbReference>
<dbReference type="Pfam" id="PF00176">
    <property type="entry name" value="SNF2-rel_dom"/>
    <property type="match status" value="1"/>
</dbReference>
<evidence type="ECO:0000313" key="3">
    <source>
        <dbReference type="Proteomes" id="UP001152747"/>
    </source>
</evidence>
<dbReference type="Proteomes" id="UP001152747">
    <property type="component" value="Unassembled WGS sequence"/>
</dbReference>
<dbReference type="PANTHER" id="PTHR45865:SF1">
    <property type="entry name" value="E3 UBIQUITIN-PROTEIN LIGASE SHPRH"/>
    <property type="match status" value="1"/>
</dbReference>
<evidence type="ECO:0000259" key="1">
    <source>
        <dbReference type="PROSITE" id="PS51192"/>
    </source>
</evidence>
<sequence length="540" mass="62501">MNREKMKIDKHRTFNLHPLSSKKPIDISLARLEFQWELKNVKESSVLYLQYDMKDETICILIDLEPEERAGYANSCGKNSVLVEKIPIDQICGFSSKLLKLFAECPGQFKLAGIKILWSLSENNGFQIEIQVENESLLNSFEHEKIFELSQYKVATILNTFFNSLRLWNSDSFAFWPNNPKYNSKEGSDFFAFFNALQKTTEDWKPEAGNENEKQYEVRDDLLNSQLMDYQKTTVKWMISREIDGKNTEFFGLFQSLPIESIFYYPAFGVFSKKPDLSVESIPNGGILADEMGLGKTLEMLALIVSNPKEVRANLKKEEEIEEKLDWKQYKQQKAKKIDVFPVVYTAEHNPTKSQKLDILQKCSKCQENCVLKKCGWKKEFDDENIDFLCPLCMAKEDPLNVGTTLIIVPETLSMQWYQEIVKHCNKNLKVMFYFGLKKSGYLNPHDIANYDVIFVTYQTLVGELVFTNFKNDEDFGSRKFSPSSMTHVKWWRLITDESQLVEVGGSKRAEMCQIIKAKYRWAMTATPILKDIHGLGGLF</sequence>
<comment type="caution">
    <text evidence="2">The sequence shown here is derived from an EMBL/GenBank/DDBJ whole genome shotgun (WGS) entry which is preliminary data.</text>
</comment>
<name>A0A9P1ITZ8_9PELO</name>
<dbReference type="InterPro" id="IPR027417">
    <property type="entry name" value="P-loop_NTPase"/>
</dbReference>
<dbReference type="InterPro" id="IPR014001">
    <property type="entry name" value="Helicase_ATP-bd"/>
</dbReference>
<dbReference type="OrthoDB" id="5861711at2759"/>
<dbReference type="PANTHER" id="PTHR45865">
    <property type="entry name" value="E3 UBIQUITIN-PROTEIN LIGASE SHPRH FAMILY MEMBER"/>
    <property type="match status" value="1"/>
</dbReference>
<protein>
    <recommendedName>
        <fullName evidence="1">Helicase ATP-binding domain-containing protein</fullName>
    </recommendedName>
</protein>
<feature type="domain" description="Helicase ATP-binding" evidence="1">
    <location>
        <begin position="277"/>
        <end position="540"/>
    </location>
</feature>
<gene>
    <name evidence="2" type="ORF">CAMP_LOCUS12794</name>
</gene>